<dbReference type="PANTHER" id="PTHR43280">
    <property type="entry name" value="ARAC-FAMILY TRANSCRIPTIONAL REGULATOR"/>
    <property type="match status" value="1"/>
</dbReference>
<dbReference type="PANTHER" id="PTHR43280:SF32">
    <property type="entry name" value="TRANSCRIPTIONAL REGULATORY PROTEIN"/>
    <property type="match status" value="1"/>
</dbReference>
<evidence type="ECO:0000313" key="6">
    <source>
        <dbReference type="EMBL" id="NHN86345.1"/>
    </source>
</evidence>
<evidence type="ECO:0000256" key="1">
    <source>
        <dbReference type="ARBA" id="ARBA00023015"/>
    </source>
</evidence>
<dbReference type="SMART" id="SM00342">
    <property type="entry name" value="HTH_ARAC"/>
    <property type="match status" value="1"/>
</dbReference>
<keyword evidence="3" id="KW-0804">Transcription</keyword>
<reference evidence="6 7" key="1">
    <citation type="journal article" date="2020" name="Int. J. Syst. Evol. Microbiol.">
        <title>Novel acetic acid bacteria from cider fermentations: Acetobacter conturbans sp. nov. and Acetobacter fallax sp. nov.</title>
        <authorList>
            <person name="Sombolestani A.S."/>
            <person name="Cleenwerck I."/>
            <person name="Cnockaert M."/>
            <person name="Borremans W."/>
            <person name="Wieme A.D."/>
            <person name="De Vuyst L."/>
            <person name="Vandamme P."/>
        </authorList>
    </citation>
    <scope>NUCLEOTIDE SEQUENCE [LARGE SCALE GENOMIC DNA]</scope>
    <source>
        <strain evidence="6 7">LMG 30640</strain>
    </source>
</reference>
<dbReference type="Proteomes" id="UP000635278">
    <property type="component" value="Unassembled WGS sequence"/>
</dbReference>
<protein>
    <submittedName>
        <fullName evidence="6">Helix-turn-helix domain-containing protein</fullName>
    </submittedName>
</protein>
<sequence length="315" mass="35947">MYKRVQSCTFRTPHDNAIPFMENRKTPHSSRDDQDPFQIHDIIGHEGLRDFLDIESLEVRSRPVNWRVRRHSHASMFQLFLLSTGGCTVELDGVSHELSSPGFVWIPARHVHSLAYHPRTRGYVITLGHGHVFTFRMRCPEAAPLFAASMAGDTDLSEFDRLITFARYQPAMPDQATGTVTEALAQLILATIFRLLRSANTPVPSRRDAELVKRFHALVERDFASHAPVSAYLDVLRTTERTLRRACKRMGQPSPHEIIQSRIAAESRRLLLFSGMSAADIADRLGFSDPAYFSRWFRAREGTTIRAFRDERDTK</sequence>
<keyword evidence="7" id="KW-1185">Reference proteome</keyword>
<organism evidence="6 7">
    <name type="scientific">Acetobacter musti</name>
    <dbReference type="NCBI Taxonomy" id="864732"/>
    <lineage>
        <taxon>Bacteria</taxon>
        <taxon>Pseudomonadati</taxon>
        <taxon>Pseudomonadota</taxon>
        <taxon>Alphaproteobacteria</taxon>
        <taxon>Acetobacterales</taxon>
        <taxon>Acetobacteraceae</taxon>
        <taxon>Acetobacter</taxon>
    </lineage>
</organism>
<evidence type="ECO:0000256" key="4">
    <source>
        <dbReference type="SAM" id="MobiDB-lite"/>
    </source>
</evidence>
<feature type="domain" description="HTH araC/xylS-type" evidence="5">
    <location>
        <begin position="213"/>
        <end position="311"/>
    </location>
</feature>
<dbReference type="InterPro" id="IPR014710">
    <property type="entry name" value="RmlC-like_jellyroll"/>
</dbReference>
<dbReference type="InterPro" id="IPR011051">
    <property type="entry name" value="RmlC_Cupin_sf"/>
</dbReference>
<accession>A0ABX0JWI6</accession>
<keyword evidence="1" id="KW-0805">Transcription regulation</keyword>
<dbReference type="InterPro" id="IPR018060">
    <property type="entry name" value="HTH_AraC"/>
</dbReference>
<dbReference type="Pfam" id="PF12833">
    <property type="entry name" value="HTH_18"/>
    <property type="match status" value="1"/>
</dbReference>
<evidence type="ECO:0000256" key="2">
    <source>
        <dbReference type="ARBA" id="ARBA00023125"/>
    </source>
</evidence>
<dbReference type="Gene3D" id="2.60.120.10">
    <property type="entry name" value="Jelly Rolls"/>
    <property type="match status" value="1"/>
</dbReference>
<dbReference type="PROSITE" id="PS01124">
    <property type="entry name" value="HTH_ARAC_FAMILY_2"/>
    <property type="match status" value="1"/>
</dbReference>
<evidence type="ECO:0000259" key="5">
    <source>
        <dbReference type="PROSITE" id="PS01124"/>
    </source>
</evidence>
<proteinExistence type="predicted"/>
<evidence type="ECO:0000313" key="7">
    <source>
        <dbReference type="Proteomes" id="UP000635278"/>
    </source>
</evidence>
<dbReference type="SUPFAM" id="SSF51182">
    <property type="entry name" value="RmlC-like cupins"/>
    <property type="match status" value="1"/>
</dbReference>
<evidence type="ECO:0000256" key="3">
    <source>
        <dbReference type="ARBA" id="ARBA00023163"/>
    </source>
</evidence>
<dbReference type="SUPFAM" id="SSF46689">
    <property type="entry name" value="Homeodomain-like"/>
    <property type="match status" value="1"/>
</dbReference>
<dbReference type="Gene3D" id="1.10.10.60">
    <property type="entry name" value="Homeodomain-like"/>
    <property type="match status" value="1"/>
</dbReference>
<comment type="caution">
    <text evidence="6">The sequence shown here is derived from an EMBL/GenBank/DDBJ whole genome shotgun (WGS) entry which is preliminary data.</text>
</comment>
<gene>
    <name evidence="6" type="ORF">GOB93_17130</name>
</gene>
<feature type="region of interest" description="Disordered" evidence="4">
    <location>
        <begin position="13"/>
        <end position="35"/>
    </location>
</feature>
<dbReference type="InterPro" id="IPR009057">
    <property type="entry name" value="Homeodomain-like_sf"/>
</dbReference>
<dbReference type="EMBL" id="WOTB01000032">
    <property type="protein sequence ID" value="NHN86345.1"/>
    <property type="molecule type" value="Genomic_DNA"/>
</dbReference>
<keyword evidence="2" id="KW-0238">DNA-binding</keyword>
<feature type="compositionally biased region" description="Basic and acidic residues" evidence="4">
    <location>
        <begin position="22"/>
        <end position="34"/>
    </location>
</feature>
<name>A0ABX0JWI6_9PROT</name>